<evidence type="ECO:0000313" key="2">
    <source>
        <dbReference type="Proteomes" id="UP001177021"/>
    </source>
</evidence>
<keyword evidence="2" id="KW-1185">Reference proteome</keyword>
<sequence>MNGSNEHLEQDGDGDDDDDIFEEASLLAALVDFKYIIPEDPMFRDCHAKVKNDQRYWPFFKNAIGAIDAGWEGTAHDARVFYQALTKKELNFPHPPPGKFYLVDSGYPTPVGYIGPYRCERYHLPEFRRSNGFENHNEVFNYYHSSLRCTIERTFGVWNDRFAILRRMPKFKYETQVQIVVATMTIHNFIRRTVEVDSDFDLYEDENTVIHHDEIHRSNNLDPSQVFNVASSSEMDHVRDLIHNQIIEFRLNN</sequence>
<dbReference type="Proteomes" id="UP001177021">
    <property type="component" value="Unassembled WGS sequence"/>
</dbReference>
<protein>
    <submittedName>
        <fullName evidence="1">Uncharacterized protein</fullName>
    </submittedName>
</protein>
<name>A0ACB0K7D8_TRIPR</name>
<evidence type="ECO:0000313" key="1">
    <source>
        <dbReference type="EMBL" id="CAJ2652790.1"/>
    </source>
</evidence>
<organism evidence="1 2">
    <name type="scientific">Trifolium pratense</name>
    <name type="common">Red clover</name>
    <dbReference type="NCBI Taxonomy" id="57577"/>
    <lineage>
        <taxon>Eukaryota</taxon>
        <taxon>Viridiplantae</taxon>
        <taxon>Streptophyta</taxon>
        <taxon>Embryophyta</taxon>
        <taxon>Tracheophyta</taxon>
        <taxon>Spermatophyta</taxon>
        <taxon>Magnoliopsida</taxon>
        <taxon>eudicotyledons</taxon>
        <taxon>Gunneridae</taxon>
        <taxon>Pentapetalae</taxon>
        <taxon>rosids</taxon>
        <taxon>fabids</taxon>
        <taxon>Fabales</taxon>
        <taxon>Fabaceae</taxon>
        <taxon>Papilionoideae</taxon>
        <taxon>50 kb inversion clade</taxon>
        <taxon>NPAAA clade</taxon>
        <taxon>Hologalegina</taxon>
        <taxon>IRL clade</taxon>
        <taxon>Trifolieae</taxon>
        <taxon>Trifolium</taxon>
    </lineage>
</organism>
<proteinExistence type="predicted"/>
<accession>A0ACB0K7D8</accession>
<reference evidence="1" key="1">
    <citation type="submission" date="2023-10" db="EMBL/GenBank/DDBJ databases">
        <authorList>
            <person name="Rodriguez Cubillos JULIANA M."/>
            <person name="De Vega J."/>
        </authorList>
    </citation>
    <scope>NUCLEOTIDE SEQUENCE</scope>
</reference>
<comment type="caution">
    <text evidence="1">The sequence shown here is derived from an EMBL/GenBank/DDBJ whole genome shotgun (WGS) entry which is preliminary data.</text>
</comment>
<dbReference type="EMBL" id="CASHSV030000206">
    <property type="protein sequence ID" value="CAJ2652790.1"/>
    <property type="molecule type" value="Genomic_DNA"/>
</dbReference>
<gene>
    <name evidence="1" type="ORF">MILVUS5_LOCUS20224</name>
</gene>